<dbReference type="PRINTS" id="PR00724">
    <property type="entry name" value="CRBOXYPTASEC"/>
</dbReference>
<feature type="compositionally biased region" description="Low complexity" evidence="8">
    <location>
        <begin position="148"/>
        <end position="163"/>
    </location>
</feature>
<dbReference type="GO" id="GO:1904715">
    <property type="term" value="P:negative regulation of chaperone-mediated autophagy"/>
    <property type="evidence" value="ECO:0007669"/>
    <property type="project" value="UniProtKB-ARBA"/>
</dbReference>
<evidence type="ECO:0000256" key="8">
    <source>
        <dbReference type="SAM" id="MobiDB-lite"/>
    </source>
</evidence>
<evidence type="ECO:0000256" key="6">
    <source>
        <dbReference type="ARBA" id="ARBA00061741"/>
    </source>
</evidence>
<feature type="region of interest" description="Disordered" evidence="8">
    <location>
        <begin position="227"/>
        <end position="292"/>
    </location>
</feature>
<evidence type="ECO:0000313" key="10">
    <source>
        <dbReference type="Proteomes" id="UP001474421"/>
    </source>
</evidence>
<dbReference type="AlphaFoldDB" id="A0AAW1BSU1"/>
<dbReference type="GO" id="GO:0006508">
    <property type="term" value="P:proteolysis"/>
    <property type="evidence" value="ECO:0007669"/>
    <property type="project" value="UniProtKB-KW"/>
</dbReference>
<evidence type="ECO:0000256" key="7">
    <source>
        <dbReference type="RuleBase" id="RU361156"/>
    </source>
</evidence>
<evidence type="ECO:0000256" key="3">
    <source>
        <dbReference type="ARBA" id="ARBA00022670"/>
    </source>
</evidence>
<dbReference type="FunFam" id="3.40.50.1820:FF:000335">
    <property type="entry name" value="Carboxypeptidase"/>
    <property type="match status" value="1"/>
</dbReference>
<dbReference type="SUPFAM" id="SSF53474">
    <property type="entry name" value="alpha/beta-Hydrolases"/>
    <property type="match status" value="1"/>
</dbReference>
<reference evidence="9 10" key="1">
    <citation type="journal article" date="2024" name="Proc. Natl. Acad. Sci. U.S.A.">
        <title>The genetic regulatory architecture and epigenomic basis for age-related changes in rattlesnake venom.</title>
        <authorList>
            <person name="Hogan M.P."/>
            <person name="Holding M.L."/>
            <person name="Nystrom G.S."/>
            <person name="Colston T.J."/>
            <person name="Bartlett D.A."/>
            <person name="Mason A.J."/>
            <person name="Ellsworth S.A."/>
            <person name="Rautsaw R.M."/>
            <person name="Lawrence K.C."/>
            <person name="Strickland J.L."/>
            <person name="He B."/>
            <person name="Fraser P."/>
            <person name="Margres M.J."/>
            <person name="Gilbert D.M."/>
            <person name="Gibbs H.L."/>
            <person name="Parkinson C.L."/>
            <person name="Rokyta D.R."/>
        </authorList>
    </citation>
    <scope>NUCLEOTIDE SEQUENCE [LARGE SCALE GENOMIC DNA]</scope>
    <source>
        <strain evidence="9">DRR0105</strain>
    </source>
</reference>
<feature type="region of interest" description="Disordered" evidence="8">
    <location>
        <begin position="1"/>
        <end position="202"/>
    </location>
</feature>
<dbReference type="InterPro" id="IPR018202">
    <property type="entry name" value="Ser_caboxypep_ser_AS"/>
</dbReference>
<dbReference type="Proteomes" id="UP001474421">
    <property type="component" value="Unassembled WGS sequence"/>
</dbReference>
<keyword evidence="10" id="KW-1185">Reference proteome</keyword>
<keyword evidence="2 7" id="KW-0121">Carboxypeptidase</keyword>
<sequence>MGWGAPAVGPGKQPGASESRSGPGIGSRCRREAPAAAPTRRRTSAAAQPDARSASARPEPPPNQGRPHRGSLSSPCPRWRLASRGLALACAPPRPPRSTPGPQQRCGWASRTRVAVRPAAPPRCAPPVKAEAAVPAPPRLPPPTRGVSGASAAPPSSGPSAPARRWGSRDEGGGRQPAGPLGLQAGGAGAAPQALAPGLNSAPQPSRRLLLLLLLPLHSRRLCSGARTLPGAGRGGAPPRLAAAGSAPRPARQVTRARRGAAVTCARSPLLELPPLPPPLPEQEEPPPPRGQMAVAPLLMLLAALGAAARSGSPSSKYAIGFLPGLRKQAAFEQYTGYLSVDGDKHLHYWFVEAEEADAEKPLVLWLNGGPGCSSIAGLLTEHGPFRVQPDGATLTYNEYSWNKLAHILYLESPVGVGYSYSDTQAYQTNDTEVARVNYLALKEFFSLFPEHLPKDLYLAGESYGGVYIPTLAQWVMQDASLKLKGLSVGNGLSCYETNDNSLVYFAYYHGLLGKRLWDDLQRYCCSKGKCDFHKSPNVNCTSAMVEVIQIVDESGLNIYNLYAPCAGGVPGKYSYLDETIVTHDLGNSFIRHPARSLWRQNLLKLQGAKKVRLDPPCMNTTSLTGYLNNPQVRLALHIEDGIPAWEICSFEVSRGYKRLYTQMNDQYLKLLSTGKYRILLYNGDVDMACNFLGDEWFVESLQQKVEVARRPWIFTDEDGQDQIGGFVKEFINIAFLTVKVTCLQEQSLPLPSQGFG</sequence>
<dbReference type="GO" id="GO:0031647">
    <property type="term" value="P:regulation of protein stability"/>
    <property type="evidence" value="ECO:0007669"/>
    <property type="project" value="UniProtKB-ARBA"/>
</dbReference>
<name>A0AAW1BSU1_CROAD</name>
<comment type="subunit">
    <text evidence="6">Heterodimer of a 32 kDa chain and a 20 kDa chain; disulfide-linked.</text>
</comment>
<feature type="compositionally biased region" description="Low complexity" evidence="8">
    <location>
        <begin position="34"/>
        <end position="57"/>
    </location>
</feature>
<dbReference type="InterPro" id="IPR029058">
    <property type="entry name" value="AB_hydrolase_fold"/>
</dbReference>
<evidence type="ECO:0000256" key="4">
    <source>
        <dbReference type="ARBA" id="ARBA00022801"/>
    </source>
</evidence>
<proteinExistence type="inferred from homology"/>
<protein>
    <recommendedName>
        <fullName evidence="7">Carboxypeptidase</fullName>
        <ecNumber evidence="7">3.4.16.-</ecNumber>
    </recommendedName>
</protein>
<evidence type="ECO:0000256" key="1">
    <source>
        <dbReference type="ARBA" id="ARBA00009431"/>
    </source>
</evidence>
<dbReference type="GO" id="GO:0004185">
    <property type="term" value="F:serine-type carboxypeptidase activity"/>
    <property type="evidence" value="ECO:0007669"/>
    <property type="project" value="UniProtKB-UniRule"/>
</dbReference>
<dbReference type="PANTHER" id="PTHR11802:SF502">
    <property type="entry name" value="LYSOSOMAL PROTECTIVE PROTEIN"/>
    <property type="match status" value="1"/>
</dbReference>
<dbReference type="PANTHER" id="PTHR11802">
    <property type="entry name" value="SERINE PROTEASE FAMILY S10 SERINE CARBOXYPEPTIDASE"/>
    <property type="match status" value="1"/>
</dbReference>
<dbReference type="EC" id="3.4.16.-" evidence="7"/>
<dbReference type="Pfam" id="PF00450">
    <property type="entry name" value="Peptidase_S10"/>
    <property type="match status" value="1"/>
</dbReference>
<dbReference type="PROSITE" id="PS00131">
    <property type="entry name" value="CARBOXYPEPT_SER_SER"/>
    <property type="match status" value="1"/>
</dbReference>
<dbReference type="EMBL" id="JAOTOJ010000003">
    <property type="protein sequence ID" value="KAK9405082.1"/>
    <property type="molecule type" value="Genomic_DNA"/>
</dbReference>
<keyword evidence="3 7" id="KW-0645">Protease</keyword>
<gene>
    <name evidence="9" type="ORF">NXF25_009909</name>
</gene>
<dbReference type="InterPro" id="IPR001563">
    <property type="entry name" value="Peptidase_S10"/>
</dbReference>
<comment type="caution">
    <text evidence="9">The sequence shown here is derived from an EMBL/GenBank/DDBJ whole genome shotgun (WGS) entry which is preliminary data.</text>
</comment>
<comment type="similarity">
    <text evidence="1 7">Belongs to the peptidase S10 family.</text>
</comment>
<feature type="compositionally biased region" description="Pro residues" evidence="8">
    <location>
        <begin position="272"/>
        <end position="290"/>
    </location>
</feature>
<evidence type="ECO:0000256" key="2">
    <source>
        <dbReference type="ARBA" id="ARBA00022645"/>
    </source>
</evidence>
<accession>A0AAW1BSU1</accession>
<feature type="compositionally biased region" description="Low complexity" evidence="8">
    <location>
        <begin position="227"/>
        <end position="252"/>
    </location>
</feature>
<feature type="compositionally biased region" description="Pro residues" evidence="8">
    <location>
        <begin position="135"/>
        <end position="144"/>
    </location>
</feature>
<evidence type="ECO:0000313" key="9">
    <source>
        <dbReference type="EMBL" id="KAK9405082.1"/>
    </source>
</evidence>
<feature type="compositionally biased region" description="Low complexity" evidence="8">
    <location>
        <begin position="190"/>
        <end position="202"/>
    </location>
</feature>
<comment type="function">
    <text evidence="5">Protective protein appears to be essential for both the activity of beta-galactosidase and neuraminidase, it associates with these enzymes and exerts a protective function necessary for their stability and activity. This protein is also a carboxypeptidase and can deamidate tachykinins.</text>
</comment>
<keyword evidence="4 7" id="KW-0378">Hydrolase</keyword>
<evidence type="ECO:0000256" key="5">
    <source>
        <dbReference type="ARBA" id="ARBA00054649"/>
    </source>
</evidence>
<dbReference type="Gene3D" id="3.40.50.1820">
    <property type="entry name" value="alpha/beta hydrolase"/>
    <property type="match status" value="2"/>
</dbReference>
<organism evidence="9 10">
    <name type="scientific">Crotalus adamanteus</name>
    <name type="common">Eastern diamondback rattlesnake</name>
    <dbReference type="NCBI Taxonomy" id="8729"/>
    <lineage>
        <taxon>Eukaryota</taxon>
        <taxon>Metazoa</taxon>
        <taxon>Chordata</taxon>
        <taxon>Craniata</taxon>
        <taxon>Vertebrata</taxon>
        <taxon>Euteleostomi</taxon>
        <taxon>Lepidosauria</taxon>
        <taxon>Squamata</taxon>
        <taxon>Bifurcata</taxon>
        <taxon>Unidentata</taxon>
        <taxon>Episquamata</taxon>
        <taxon>Toxicofera</taxon>
        <taxon>Serpentes</taxon>
        <taxon>Colubroidea</taxon>
        <taxon>Viperidae</taxon>
        <taxon>Crotalinae</taxon>
        <taxon>Crotalus</taxon>
    </lineage>
</organism>